<dbReference type="EMBL" id="VUNS01000001">
    <property type="protein sequence ID" value="MST95663.1"/>
    <property type="molecule type" value="Genomic_DNA"/>
</dbReference>
<evidence type="ECO:0000313" key="2">
    <source>
        <dbReference type="Proteomes" id="UP000435649"/>
    </source>
</evidence>
<sequence length="66" mass="7508">MNASKGQKMLKNANGYLLSASEAAKRLGVVSQTLRRWNLPKIKLGKKIYYEEAIIEKMLEGCHEKK</sequence>
<organism evidence="1 2">
    <name type="scientific">Victivallis lenta</name>
    <dbReference type="NCBI Taxonomy" id="2606640"/>
    <lineage>
        <taxon>Bacteria</taxon>
        <taxon>Pseudomonadati</taxon>
        <taxon>Lentisphaerota</taxon>
        <taxon>Lentisphaeria</taxon>
        <taxon>Victivallales</taxon>
        <taxon>Victivallaceae</taxon>
        <taxon>Victivallis</taxon>
    </lineage>
</organism>
<name>A0A844FXQ8_9BACT</name>
<dbReference type="Proteomes" id="UP000435649">
    <property type="component" value="Unassembled WGS sequence"/>
</dbReference>
<dbReference type="RefSeq" id="WP_154416729.1">
    <property type="nucleotide sequence ID" value="NZ_VUNS01000001.1"/>
</dbReference>
<protein>
    <submittedName>
        <fullName evidence="1">Helix-turn-helix domain-containing protein</fullName>
    </submittedName>
</protein>
<dbReference type="AlphaFoldDB" id="A0A844FXQ8"/>
<gene>
    <name evidence="1" type="ORF">FYJ85_01195</name>
</gene>
<comment type="caution">
    <text evidence="1">The sequence shown here is derived from an EMBL/GenBank/DDBJ whole genome shotgun (WGS) entry which is preliminary data.</text>
</comment>
<accession>A0A844FXQ8</accession>
<evidence type="ECO:0000313" key="1">
    <source>
        <dbReference type="EMBL" id="MST95663.1"/>
    </source>
</evidence>
<keyword evidence="2" id="KW-1185">Reference proteome</keyword>
<reference evidence="1 2" key="1">
    <citation type="submission" date="2019-08" db="EMBL/GenBank/DDBJ databases">
        <title>In-depth cultivation of the pig gut microbiome towards novel bacterial diversity and tailored functional studies.</title>
        <authorList>
            <person name="Wylensek D."/>
            <person name="Hitch T.C.A."/>
            <person name="Clavel T."/>
        </authorList>
    </citation>
    <scope>NUCLEOTIDE SEQUENCE [LARGE SCALE GENOMIC DNA]</scope>
    <source>
        <strain evidence="1 2">BBE-744-WT-12</strain>
    </source>
</reference>
<proteinExistence type="predicted"/>